<protein>
    <submittedName>
        <fullName evidence="1">Uncharacterized protein</fullName>
    </submittedName>
</protein>
<evidence type="ECO:0000313" key="2">
    <source>
        <dbReference type="Proteomes" id="UP001062846"/>
    </source>
</evidence>
<accession>A0ACC0N639</accession>
<evidence type="ECO:0000313" key="1">
    <source>
        <dbReference type="EMBL" id="KAI8548038.1"/>
    </source>
</evidence>
<proteinExistence type="predicted"/>
<reference evidence="1" key="1">
    <citation type="submission" date="2022-02" db="EMBL/GenBank/DDBJ databases">
        <title>Plant Genome Project.</title>
        <authorList>
            <person name="Zhang R.-G."/>
        </authorList>
    </citation>
    <scope>NUCLEOTIDE SEQUENCE</scope>
    <source>
        <strain evidence="1">AT1</strain>
    </source>
</reference>
<comment type="caution">
    <text evidence="1">The sequence shown here is derived from an EMBL/GenBank/DDBJ whole genome shotgun (WGS) entry which is preliminary data.</text>
</comment>
<gene>
    <name evidence="1" type="ORF">RHMOL_Rhmol07G0241800</name>
</gene>
<name>A0ACC0N639_RHOML</name>
<dbReference type="EMBL" id="CM046394">
    <property type="protein sequence ID" value="KAI8548038.1"/>
    <property type="molecule type" value="Genomic_DNA"/>
</dbReference>
<organism evidence="1 2">
    <name type="scientific">Rhododendron molle</name>
    <name type="common">Chinese azalea</name>
    <name type="synonym">Azalea mollis</name>
    <dbReference type="NCBI Taxonomy" id="49168"/>
    <lineage>
        <taxon>Eukaryota</taxon>
        <taxon>Viridiplantae</taxon>
        <taxon>Streptophyta</taxon>
        <taxon>Embryophyta</taxon>
        <taxon>Tracheophyta</taxon>
        <taxon>Spermatophyta</taxon>
        <taxon>Magnoliopsida</taxon>
        <taxon>eudicotyledons</taxon>
        <taxon>Gunneridae</taxon>
        <taxon>Pentapetalae</taxon>
        <taxon>asterids</taxon>
        <taxon>Ericales</taxon>
        <taxon>Ericaceae</taxon>
        <taxon>Ericoideae</taxon>
        <taxon>Rhodoreae</taxon>
        <taxon>Rhododendron</taxon>
    </lineage>
</organism>
<dbReference type="Proteomes" id="UP001062846">
    <property type="component" value="Chromosome 7"/>
</dbReference>
<keyword evidence="2" id="KW-1185">Reference proteome</keyword>
<sequence length="152" mass="17533">MVEKVYLDLQRQSPLDDAELEEVFSWSLKEPTSDNENQVTIQVRMPDGSRNDRRFLKSDKLQMLAGGSSPALTDWESLNFWICLLSYVHESILDVVMKEHTEQCLPSLTVLLLLKFEMRPYTQRAFSDGETALTLNELGFTSKEEVIFLELI</sequence>